<organism evidence="3 4">
    <name type="scientific">Sporothrix brasiliensis 5110</name>
    <dbReference type="NCBI Taxonomy" id="1398154"/>
    <lineage>
        <taxon>Eukaryota</taxon>
        <taxon>Fungi</taxon>
        <taxon>Dikarya</taxon>
        <taxon>Ascomycota</taxon>
        <taxon>Pezizomycotina</taxon>
        <taxon>Sordariomycetes</taxon>
        <taxon>Sordariomycetidae</taxon>
        <taxon>Ophiostomatales</taxon>
        <taxon>Ophiostomataceae</taxon>
        <taxon>Sporothrix</taxon>
    </lineage>
</organism>
<sequence>MTITHVVLLQFKDSADAEGLKAGLEQFLNLTQTCVHPTTQKPYVLSMQGGKDTSIEHFQNGHTHAFVAEFATVEDLEYYVKEDPVHQAFLRDTFPLVEKITTMNFESGKL</sequence>
<dbReference type="PANTHER" id="PTHR33178">
    <property type="match status" value="1"/>
</dbReference>
<evidence type="ECO:0000313" key="3">
    <source>
        <dbReference type="EMBL" id="KIH89813.1"/>
    </source>
</evidence>
<evidence type="ECO:0000256" key="1">
    <source>
        <dbReference type="ARBA" id="ARBA00011738"/>
    </source>
</evidence>
<dbReference type="Proteomes" id="UP000031575">
    <property type="component" value="Unassembled WGS sequence"/>
</dbReference>
<dbReference type="PANTHER" id="PTHR33178:SF10">
    <property type="entry name" value="STRESS-RESPONSE A_B BARREL DOMAIN-CONTAINING PROTEIN"/>
    <property type="match status" value="1"/>
</dbReference>
<name>A0A0C2FFC5_9PEZI</name>
<dbReference type="HOGENOM" id="CLU_080664_2_1_1"/>
<dbReference type="InterPro" id="IPR013097">
    <property type="entry name" value="Dabb"/>
</dbReference>
<dbReference type="EMBL" id="AWTV01000008">
    <property type="protein sequence ID" value="KIH89813.1"/>
    <property type="molecule type" value="Genomic_DNA"/>
</dbReference>
<evidence type="ECO:0000259" key="2">
    <source>
        <dbReference type="PROSITE" id="PS51502"/>
    </source>
</evidence>
<comment type="subunit">
    <text evidence="1">Homodimer.</text>
</comment>
<protein>
    <recommendedName>
        <fullName evidence="2">Stress-response A/B barrel domain-containing protein</fullName>
    </recommendedName>
</protein>
<evidence type="ECO:0000313" key="4">
    <source>
        <dbReference type="Proteomes" id="UP000031575"/>
    </source>
</evidence>
<feature type="domain" description="Stress-response A/B barrel" evidence="2">
    <location>
        <begin position="3"/>
        <end position="105"/>
    </location>
</feature>
<reference evidence="3 4" key="1">
    <citation type="journal article" date="2014" name="BMC Genomics">
        <title>Comparative genomics of the major fungal agents of human and animal Sporotrichosis: Sporothrix schenckii and Sporothrix brasiliensis.</title>
        <authorList>
            <person name="Teixeira M.M."/>
            <person name="de Almeida L.G."/>
            <person name="Kubitschek-Barreira P."/>
            <person name="Alves F.L."/>
            <person name="Kioshima E.S."/>
            <person name="Abadio A.K."/>
            <person name="Fernandes L."/>
            <person name="Derengowski L.S."/>
            <person name="Ferreira K.S."/>
            <person name="Souza R.C."/>
            <person name="Ruiz J.C."/>
            <person name="de Andrade N.C."/>
            <person name="Paes H.C."/>
            <person name="Nicola A.M."/>
            <person name="Albuquerque P."/>
            <person name="Gerber A.L."/>
            <person name="Martins V.P."/>
            <person name="Peconick L.D."/>
            <person name="Neto A.V."/>
            <person name="Chaucanez C.B."/>
            <person name="Silva P.A."/>
            <person name="Cunha O.L."/>
            <person name="de Oliveira F.F."/>
            <person name="dos Santos T.C."/>
            <person name="Barros A.L."/>
            <person name="Soares M.A."/>
            <person name="de Oliveira L.M."/>
            <person name="Marini M.M."/>
            <person name="Villalobos-Duno H."/>
            <person name="Cunha M.M."/>
            <person name="de Hoog S."/>
            <person name="da Silveira J.F."/>
            <person name="Henrissat B."/>
            <person name="Nino-Vega G.A."/>
            <person name="Cisalpino P.S."/>
            <person name="Mora-Montes H.M."/>
            <person name="Almeida S.R."/>
            <person name="Stajich J.E."/>
            <person name="Lopes-Bezerra L.M."/>
            <person name="Vasconcelos A.T."/>
            <person name="Felipe M.S."/>
        </authorList>
    </citation>
    <scope>NUCLEOTIDE SEQUENCE [LARGE SCALE GENOMIC DNA]</scope>
    <source>
        <strain evidence="3 4">5110</strain>
    </source>
</reference>
<dbReference type="RefSeq" id="XP_040617823.1">
    <property type="nucleotide sequence ID" value="XM_040759415.1"/>
</dbReference>
<dbReference type="Pfam" id="PF07876">
    <property type="entry name" value="Dabb"/>
    <property type="match status" value="1"/>
</dbReference>
<accession>A0A0C2FFC5</accession>
<dbReference type="OrthoDB" id="1601230at2759"/>
<dbReference type="SMART" id="SM00886">
    <property type="entry name" value="Dabb"/>
    <property type="match status" value="1"/>
</dbReference>
<comment type="caution">
    <text evidence="3">The sequence shown here is derived from an EMBL/GenBank/DDBJ whole genome shotgun (WGS) entry which is preliminary data.</text>
</comment>
<gene>
    <name evidence="3" type="ORF">SPBR_01097</name>
</gene>
<proteinExistence type="predicted"/>
<dbReference type="Gene3D" id="3.30.70.100">
    <property type="match status" value="1"/>
</dbReference>
<dbReference type="VEuPathDB" id="FungiDB:SPBR_01097"/>
<dbReference type="InterPro" id="IPR011008">
    <property type="entry name" value="Dimeric_a/b-barrel"/>
</dbReference>
<keyword evidence="4" id="KW-1185">Reference proteome</keyword>
<dbReference type="SUPFAM" id="SSF54909">
    <property type="entry name" value="Dimeric alpha+beta barrel"/>
    <property type="match status" value="1"/>
</dbReference>
<dbReference type="InterPro" id="IPR044662">
    <property type="entry name" value="HS1/DABB1-like"/>
</dbReference>
<dbReference type="GeneID" id="63674336"/>
<dbReference type="PROSITE" id="PS51502">
    <property type="entry name" value="S_R_A_B_BARREL"/>
    <property type="match status" value="1"/>
</dbReference>
<dbReference type="AlphaFoldDB" id="A0A0C2FFC5"/>